<evidence type="ECO:0000313" key="1">
    <source>
        <dbReference type="EMBL" id="CAI9164114.1"/>
    </source>
</evidence>
<accession>A0ABN8YWP7</accession>
<protein>
    <submittedName>
        <fullName evidence="1">Uncharacterized protein</fullName>
    </submittedName>
</protein>
<keyword evidence="2" id="KW-1185">Reference proteome</keyword>
<gene>
    <name evidence="1" type="ORF">MRATA1EN1_LOCUS13076</name>
</gene>
<dbReference type="EMBL" id="OX459958">
    <property type="protein sequence ID" value="CAI9164114.1"/>
    <property type="molecule type" value="Genomic_DNA"/>
</dbReference>
<dbReference type="Proteomes" id="UP001176941">
    <property type="component" value="Chromosome 22"/>
</dbReference>
<evidence type="ECO:0000313" key="2">
    <source>
        <dbReference type="Proteomes" id="UP001176941"/>
    </source>
</evidence>
<reference evidence="1" key="1">
    <citation type="submission" date="2023-04" db="EMBL/GenBank/DDBJ databases">
        <authorList>
            <consortium name="ELIXIR-Norway"/>
        </authorList>
    </citation>
    <scope>NUCLEOTIDE SEQUENCE [LARGE SCALE GENOMIC DNA]</scope>
</reference>
<name>A0ABN8YWP7_RANTA</name>
<organism evidence="1 2">
    <name type="scientific">Rangifer tarandus platyrhynchus</name>
    <name type="common">Svalbard reindeer</name>
    <dbReference type="NCBI Taxonomy" id="3082113"/>
    <lineage>
        <taxon>Eukaryota</taxon>
        <taxon>Metazoa</taxon>
        <taxon>Chordata</taxon>
        <taxon>Craniata</taxon>
        <taxon>Vertebrata</taxon>
        <taxon>Euteleostomi</taxon>
        <taxon>Mammalia</taxon>
        <taxon>Eutheria</taxon>
        <taxon>Laurasiatheria</taxon>
        <taxon>Artiodactyla</taxon>
        <taxon>Ruminantia</taxon>
        <taxon>Pecora</taxon>
        <taxon>Cervidae</taxon>
        <taxon>Odocoileinae</taxon>
        <taxon>Rangifer</taxon>
    </lineage>
</organism>
<sequence length="100" mass="10897">MPLGSVCVCSVVSDSATLMDCSPPGDNTGLGCYALQGIFLTQGLNQSLALQADSLPTEPPGKLLHVIHYIFAQTHRMHNTKSKLVFKINYELWMVTATMK</sequence>
<proteinExistence type="predicted"/>